<gene>
    <name evidence="1" type="ORF">HFP15_03775</name>
</gene>
<reference evidence="1 2" key="1">
    <citation type="submission" date="2020-04" db="EMBL/GenBank/DDBJ databases">
        <title>Novel species.</title>
        <authorList>
            <person name="Teo W.F.A."/>
            <person name="Lipun K."/>
            <person name="Srisuk N."/>
            <person name="Duangmal K."/>
        </authorList>
    </citation>
    <scope>NUCLEOTIDE SEQUENCE [LARGE SCALE GENOMIC DNA]</scope>
    <source>
        <strain evidence="1 2">K13G38</strain>
    </source>
</reference>
<keyword evidence="2" id="KW-1185">Reference proteome</keyword>
<protein>
    <recommendedName>
        <fullName evidence="3">SAF domain-containing protein</fullName>
    </recommendedName>
</protein>
<evidence type="ECO:0000313" key="2">
    <source>
        <dbReference type="Proteomes" id="UP000715441"/>
    </source>
</evidence>
<dbReference type="RefSeq" id="WP_168511473.1">
    <property type="nucleotide sequence ID" value="NZ_JAAXLS010000002.1"/>
</dbReference>
<comment type="caution">
    <text evidence="1">The sequence shown here is derived from an EMBL/GenBank/DDBJ whole genome shotgun (WGS) entry which is preliminary data.</text>
</comment>
<dbReference type="EMBL" id="JAAXLS010000002">
    <property type="protein sequence ID" value="NKQ51996.1"/>
    <property type="molecule type" value="Genomic_DNA"/>
</dbReference>
<organism evidence="1 2">
    <name type="scientific">Amycolatopsis acididurans</name>
    <dbReference type="NCBI Taxonomy" id="2724524"/>
    <lineage>
        <taxon>Bacteria</taxon>
        <taxon>Bacillati</taxon>
        <taxon>Actinomycetota</taxon>
        <taxon>Actinomycetes</taxon>
        <taxon>Pseudonocardiales</taxon>
        <taxon>Pseudonocardiaceae</taxon>
        <taxon>Amycolatopsis</taxon>
    </lineage>
</organism>
<dbReference type="Proteomes" id="UP000715441">
    <property type="component" value="Unassembled WGS sequence"/>
</dbReference>
<name>A0ABX1IWX9_9PSEU</name>
<sequence>MQLTPPYPLSLLRAAHRGIARGDELAVTAVIPEAHCAADAPRRVSGPVIGIGSRISVHDRETGRLVEDIHSAWITHATVERGRQP</sequence>
<evidence type="ECO:0000313" key="1">
    <source>
        <dbReference type="EMBL" id="NKQ51996.1"/>
    </source>
</evidence>
<evidence type="ECO:0008006" key="3">
    <source>
        <dbReference type="Google" id="ProtNLM"/>
    </source>
</evidence>
<proteinExistence type="predicted"/>
<accession>A0ABX1IWX9</accession>